<reference evidence="2 3" key="1">
    <citation type="journal article" date="2003" name="Proc. Natl. Acad. Sci. U.S.A.">
        <title>The complete genome sequence of Chromobacterium violaceum reveals remarkable and exploitable bacterial adaptability.</title>
        <authorList>
            <person name="Vasconcelos A.T.R."/>
            <person name="de Almeida D.F."/>
            <person name="Almeida F.C."/>
            <person name="de Almeida L.G.P."/>
            <person name="de Almeida R."/>
            <person name="Goncalves J.A.A."/>
            <person name="Andrade E.M."/>
            <person name="Antonio R.V."/>
            <person name="Araripe J."/>
            <person name="de Araujo M.F.F."/>
            <person name="Filho S.A."/>
            <person name="Azevedo V."/>
            <person name="Batista A.J."/>
            <person name="Bataus L.A.M."/>
            <person name="Batista J.S."/>
            <person name="Belo A."/>
            <person name="vander Berg C."/>
            <person name="Blamey J."/>
            <person name="Bogo M."/>
            <person name="Bonato S."/>
            <person name="Bordignon J."/>
            <person name="Brito C.A."/>
            <person name="Brocchi M."/>
            <person name="Burity H.A."/>
            <person name="Camargo A.A."/>
            <person name="Cardoso D.D.P."/>
            <person name="Carneiro N.P."/>
            <person name="Carraro D.M."/>
            <person name="Carvalho C.M.B."/>
            <person name="Cascardo J.C.M."/>
            <person name="Cavada B.S."/>
            <person name="Chueire L.M.O."/>
            <person name="Pasa T.B.C."/>
            <person name="Duran N."/>
            <person name="Fagundes N."/>
            <person name="Falcao C.L."/>
            <person name="Fantinatti F."/>
            <person name="Farias I.P."/>
            <person name="Felipe M.S.S."/>
            <person name="Ferrari L.P."/>
            <person name="Ferro J.A."/>
            <person name="Ferro M.I.T."/>
            <person name="Franco G.R."/>
            <person name="Freitas N.S.A."/>
            <person name="Furlan L.R."/>
            <person name="Gazzinelli R.T."/>
            <person name="Gomes E.A."/>
            <person name="Goncalves P.R."/>
            <person name="Grangeiro T.B."/>
            <person name="Grattapaglia D."/>
            <person name="Grisard E.C."/>
            <person name="Guimaraes C.T."/>
            <person name="Hanna E.S."/>
            <person name="Hungria M."/>
            <person name="Jardim S.N."/>
            <person name="Laurino J."/>
            <person name="Leoi L.C.T."/>
            <person name="Fassarella L."/>
            <person name="Lima A."/>
            <person name="Loureiro M.F."/>
            <person name="Lyra M.C.P."/>
            <person name="Macedo M."/>
            <person name="Madeira H.M.F."/>
            <person name="Manfio G.P."/>
            <person name="Maranhao A.Q."/>
            <person name="Martins W.S."/>
            <person name="di Mauro S.M.Z."/>
            <person name="de Medeiros S.R.B."/>
            <person name="Meissner R.D.V."/>
            <person name="Menck C.F.M."/>
            <person name="Moreira M.A.M."/>
            <person name="Nascimento F.F."/>
            <person name="Nicolas M.F."/>
            <person name="Oliveira J.G."/>
            <person name="Oliveira S.C."/>
            <person name="Paixao R.F.C."/>
            <person name="Parente J.A."/>
            <person name="Pedrosa F.O."/>
            <person name="Pena S.J.D."/>
            <person name="Perreira J.O."/>
            <person name="Perreira M."/>
            <person name="Pinto L.S.R.C."/>
            <person name="Pinto L.S."/>
            <person name="Porto J.I.R."/>
            <person name="Potrich D.P."/>
            <person name="Neto C.E.R."/>
            <person name="Reis A.M.M."/>
            <person name="Rigo L.U."/>
            <person name="Rondinelli E."/>
            <person name="dos Santos E.B.P."/>
            <person name="Santos F.R."/>
            <person name="Schneider M.P.C."/>
            <person name="Seuanez H.N."/>
            <person name="Silva A.M.R."/>
            <person name="da Silva A.L.C."/>
            <person name="Silva D.W."/>
            <person name="Silva R."/>
            <person name="Simoes I.C."/>
            <person name="Simon D."/>
            <person name="Soares C.M.A."/>
            <person name="Soares R.B.A."/>
            <person name="Souza E.M."/>
            <person name="Souza K.R.L."/>
            <person name="Souza R.C."/>
            <person name="Steffens M.B.R."/>
            <person name="Steindel M."/>
            <person name="Teixeira S.R."/>
            <person name="Urmenyi T."/>
            <person name="Vettore A."/>
            <person name="Wassem R."/>
            <person name="Zaha A."/>
            <person name="Simpson A.J.G."/>
        </authorList>
    </citation>
    <scope>NUCLEOTIDE SEQUENCE [LARGE SCALE GENOMIC DNA]</scope>
    <source>
        <strain evidence="3">ATCC 12472 / DSM 30191 / JCM 1249 / NBRC 12614 / NCIMB 9131 / NCTC 9757</strain>
    </source>
</reference>
<evidence type="ECO:0000313" key="3">
    <source>
        <dbReference type="Proteomes" id="UP000001424"/>
    </source>
</evidence>
<feature type="region of interest" description="Disordered" evidence="1">
    <location>
        <begin position="1"/>
        <end position="107"/>
    </location>
</feature>
<evidence type="ECO:0000256" key="1">
    <source>
        <dbReference type="SAM" id="MobiDB-lite"/>
    </source>
</evidence>
<dbReference type="STRING" id="243365.CV_3392"/>
<keyword evidence="3" id="KW-1185">Reference proteome</keyword>
<dbReference type="Proteomes" id="UP000001424">
    <property type="component" value="Chromosome"/>
</dbReference>
<feature type="compositionally biased region" description="Low complexity" evidence="1">
    <location>
        <begin position="85"/>
        <end position="104"/>
    </location>
</feature>
<name>Q7NSM9_CHRVO</name>
<organism evidence="2 3">
    <name type="scientific">Chromobacterium violaceum (strain ATCC 12472 / DSM 30191 / JCM 1249 / CCUG 213 / NBRC 12614 / NCIMB 9131 / NCTC 9757 / MK)</name>
    <dbReference type="NCBI Taxonomy" id="243365"/>
    <lineage>
        <taxon>Bacteria</taxon>
        <taxon>Pseudomonadati</taxon>
        <taxon>Pseudomonadota</taxon>
        <taxon>Betaproteobacteria</taxon>
        <taxon>Neisseriales</taxon>
        <taxon>Chromobacteriaceae</taxon>
        <taxon>Chromobacterium</taxon>
    </lineage>
</organism>
<sequence length="683" mass="71993">MSAYRETSCRETPHAHRHSAAPVHPAGSGIDPGRPRSRPPARAARRSVPSLQRQESRRCRHLHHPARRENERQMQNDAGPDGGRARPSAPAAGRKGPAPAAIGAARKKNGAACPDRAVLMRSFGQHALPQPVQLGVGERLDAFVDVADAHRSLGVGVGRLAGVVAGEAVVQLVAQGDIGFHRRIGQRVAADVIGLVVAAGSLERVVRIIAAIGPGGADQQIVAPGIALFQQAADAVVDRNHLAVGLRRALRRLYRQSGGHPPGEGAQGVAGRNGLSAAGPDRERTGIGIDIHVLDVERPGRAIGREQHALGHFLRHRHRRALGVDVGIGAIGRVAVMLERGPDHFRVPGGAADHMQAHQRQQRLAAAGLHPFLRIAGIEHRNLAHGGDIAIGIQAVRLHPGGFQFQRQRVGIRHPVMVLLGPGQHLVQLGLSGGEAQPGILGAAGRGKEGVHVVDQDGVVDHLAAPPHQRGAVGLLGAAAVGLGDPAILVHRIGLVEARLVHPDAEQRCRLAAAGVHAQLAIDQAARLAVVAVQHAVERHRVHHRAVAAEQAHRRGGQPQEHPLRPLVEIAIDGLVAGRRIDGVVVELDAVGRRDHAVGRHPVEQEPALEYGRAHRTGGRGVRRNQVLRLAGAAGQAGQQDRGCRRRAGDSFADEHSAYLPVSIRASGKAAGHGKGAHSSLQP</sequence>
<dbReference type="AlphaFoldDB" id="Q7NSM9"/>
<feature type="region of interest" description="Disordered" evidence="1">
    <location>
        <begin position="256"/>
        <end position="278"/>
    </location>
</feature>
<gene>
    <name evidence="2" type="ordered locus">CV_3392</name>
</gene>
<evidence type="ECO:0000313" key="2">
    <source>
        <dbReference type="EMBL" id="AAQ61056.1"/>
    </source>
</evidence>
<accession>Q7NSM9</accession>
<feature type="compositionally biased region" description="Basic residues" evidence="1">
    <location>
        <begin position="35"/>
        <end position="45"/>
    </location>
</feature>
<dbReference type="EMBL" id="AE016825">
    <property type="protein sequence ID" value="AAQ61056.1"/>
    <property type="molecule type" value="Genomic_DNA"/>
</dbReference>
<dbReference type="KEGG" id="cvi:CV_3392"/>
<proteinExistence type="predicted"/>
<protein>
    <submittedName>
        <fullName evidence="2">Uncharacterized protein</fullName>
    </submittedName>
</protein>
<dbReference type="HOGENOM" id="CLU_402637_0_0_4"/>